<dbReference type="GeneID" id="113214611"/>
<evidence type="ECO:0000313" key="4">
    <source>
        <dbReference type="RefSeq" id="XP_052129202.1"/>
    </source>
</evidence>
<dbReference type="Proteomes" id="UP000504606">
    <property type="component" value="Unplaced"/>
</dbReference>
<dbReference type="OrthoDB" id="65569at2759"/>
<dbReference type="AlphaFoldDB" id="A0A9C6X4Y4"/>
<dbReference type="GO" id="GO:0005975">
    <property type="term" value="P:carbohydrate metabolic process"/>
    <property type="evidence" value="ECO:0007669"/>
    <property type="project" value="InterPro"/>
</dbReference>
<evidence type="ECO:0000256" key="1">
    <source>
        <dbReference type="RuleBase" id="RU003690"/>
    </source>
</evidence>
<dbReference type="RefSeq" id="XP_052129202.1">
    <property type="nucleotide sequence ID" value="XM_052273242.1"/>
</dbReference>
<dbReference type="KEGG" id="foc:113214611"/>
<evidence type="ECO:0000256" key="2">
    <source>
        <dbReference type="SAM" id="SignalP"/>
    </source>
</evidence>
<dbReference type="InterPro" id="IPR017853">
    <property type="entry name" value="GH"/>
</dbReference>
<gene>
    <name evidence="4" type="primary">LOC113214611</name>
</gene>
<protein>
    <submittedName>
        <fullName evidence="4">Uncharacterized protein LOC113214611</fullName>
    </submittedName>
</protein>
<dbReference type="Gene3D" id="3.20.20.80">
    <property type="entry name" value="Glycosidases"/>
    <property type="match status" value="1"/>
</dbReference>
<feature type="signal peptide" evidence="2">
    <location>
        <begin position="1"/>
        <end position="17"/>
    </location>
</feature>
<dbReference type="PANTHER" id="PTHR10353:SF29">
    <property type="entry name" value="BETA-GLUCOSIDASE 11"/>
    <property type="match status" value="1"/>
</dbReference>
<accession>A0A9C6X4Y4</accession>
<reference evidence="4" key="1">
    <citation type="submission" date="2025-08" db="UniProtKB">
        <authorList>
            <consortium name="RefSeq"/>
        </authorList>
    </citation>
    <scope>IDENTIFICATION</scope>
    <source>
        <tissue evidence="4">Whole organism</tissue>
    </source>
</reference>
<feature type="chain" id="PRO_5039308224" evidence="2">
    <location>
        <begin position="18"/>
        <end position="204"/>
    </location>
</feature>
<comment type="similarity">
    <text evidence="1">Belongs to the glycosyl hydrolase 1 family.</text>
</comment>
<dbReference type="Pfam" id="PF00232">
    <property type="entry name" value="Glyco_hydro_1"/>
    <property type="match status" value="1"/>
</dbReference>
<organism evidence="3 4">
    <name type="scientific">Frankliniella occidentalis</name>
    <name type="common">Western flower thrips</name>
    <name type="synonym">Euthrips occidentalis</name>
    <dbReference type="NCBI Taxonomy" id="133901"/>
    <lineage>
        <taxon>Eukaryota</taxon>
        <taxon>Metazoa</taxon>
        <taxon>Ecdysozoa</taxon>
        <taxon>Arthropoda</taxon>
        <taxon>Hexapoda</taxon>
        <taxon>Insecta</taxon>
        <taxon>Pterygota</taxon>
        <taxon>Neoptera</taxon>
        <taxon>Paraneoptera</taxon>
        <taxon>Thysanoptera</taxon>
        <taxon>Terebrantia</taxon>
        <taxon>Thripoidea</taxon>
        <taxon>Thripidae</taxon>
        <taxon>Frankliniella</taxon>
    </lineage>
</organism>
<dbReference type="PANTHER" id="PTHR10353">
    <property type="entry name" value="GLYCOSYL HYDROLASE"/>
    <property type="match status" value="1"/>
</dbReference>
<proteinExistence type="inferred from homology"/>
<evidence type="ECO:0000313" key="3">
    <source>
        <dbReference type="Proteomes" id="UP000504606"/>
    </source>
</evidence>
<sequence>MFSHMKSMILFLAQVTMYHFDHPYSLEKRVGGWSKQGMVDEFVKYADFLFTTYGKKVKYWNPVNEGNMLCIFLITRLDTYSVTKTDNSSYYNCIHHTILAQARTYRLYKEKYYKEQKGLVGTSVLVWPGTPATESYEDLVAANTFNDVFGATPVHPLVYGDYPDTAKYLIEKRSKNEMGMTVSRLPKITDEEREILIGKDGEGA</sequence>
<dbReference type="InterPro" id="IPR001360">
    <property type="entry name" value="Glyco_hydro_1"/>
</dbReference>
<dbReference type="SUPFAM" id="SSF51445">
    <property type="entry name" value="(Trans)glycosidases"/>
    <property type="match status" value="1"/>
</dbReference>
<keyword evidence="3" id="KW-1185">Reference proteome</keyword>
<keyword evidence="2" id="KW-0732">Signal</keyword>
<name>A0A9C6X4Y4_FRAOC</name>
<dbReference type="GO" id="GO:0008422">
    <property type="term" value="F:beta-glucosidase activity"/>
    <property type="evidence" value="ECO:0007669"/>
    <property type="project" value="TreeGrafter"/>
</dbReference>